<evidence type="ECO:0000313" key="2">
    <source>
        <dbReference type="EMBL" id="DAF47727.1"/>
    </source>
</evidence>
<feature type="compositionally biased region" description="Basic and acidic residues" evidence="1">
    <location>
        <begin position="66"/>
        <end position="79"/>
    </location>
</feature>
<organism evidence="2">
    <name type="scientific">Myoviridae sp. ctByu2</name>
    <dbReference type="NCBI Taxonomy" id="2827668"/>
    <lineage>
        <taxon>Viruses</taxon>
        <taxon>Duplodnaviria</taxon>
        <taxon>Heunggongvirae</taxon>
        <taxon>Uroviricota</taxon>
        <taxon>Caudoviricetes</taxon>
    </lineage>
</organism>
<accession>A0A8S5SAP4</accession>
<reference evidence="2" key="1">
    <citation type="journal article" date="2021" name="Proc. Natl. Acad. Sci. U.S.A.">
        <title>A Catalog of Tens of Thousands of Viruses from Human Metagenomes Reveals Hidden Associations with Chronic Diseases.</title>
        <authorList>
            <person name="Tisza M.J."/>
            <person name="Buck C.B."/>
        </authorList>
    </citation>
    <scope>NUCLEOTIDE SEQUENCE</scope>
    <source>
        <strain evidence="2">CtByu2</strain>
    </source>
</reference>
<protein>
    <submittedName>
        <fullName evidence="2">SAM superfamily protein</fullName>
    </submittedName>
</protein>
<dbReference type="EMBL" id="BK032557">
    <property type="protein sequence ID" value="DAF47727.1"/>
    <property type="molecule type" value="Genomic_DNA"/>
</dbReference>
<name>A0A8S5SAP4_9CAUD</name>
<feature type="region of interest" description="Disordered" evidence="1">
    <location>
        <begin position="57"/>
        <end position="79"/>
    </location>
</feature>
<proteinExistence type="predicted"/>
<sequence length="79" mass="8716">MAKQGCDKDCSTCGINNWTYCAVQFGLKNQELLLQQQEMISSLITILSPLFSQATAPIAPSIPGEEDVKEKVPEKETKK</sequence>
<evidence type="ECO:0000256" key="1">
    <source>
        <dbReference type="SAM" id="MobiDB-lite"/>
    </source>
</evidence>